<reference evidence="2" key="1">
    <citation type="journal article" date="2019" name="ChemBioChem">
        <title>Identifying the Biosynthetic Gene Cluster for Triacsins with an N-Hydroxytriazene Moiety.</title>
        <authorList>
            <person name="Twigg F.F."/>
            <person name="Cai W."/>
            <person name="Huang W."/>
            <person name="Liu J."/>
            <person name="Sato M."/>
            <person name="Perez T.J."/>
            <person name="Geng J."/>
            <person name="Dror M.J."/>
            <person name="Montanez I."/>
            <person name="Tong T.L."/>
            <person name="Lee H."/>
            <person name="Zhang W."/>
        </authorList>
    </citation>
    <scope>NUCLEOTIDE SEQUENCE</scope>
    <source>
        <strain evidence="2">ATCC 31442</strain>
    </source>
</reference>
<protein>
    <submittedName>
        <fullName evidence="2">Tri4</fullName>
    </submittedName>
</protein>
<evidence type="ECO:0000313" key="2">
    <source>
        <dbReference type="EMBL" id="QCT05737.1"/>
    </source>
</evidence>
<dbReference type="EMBL" id="MK932017">
    <property type="protein sequence ID" value="QCT05737.1"/>
    <property type="molecule type" value="Genomic_DNA"/>
</dbReference>
<accession>A0A4P8XSH6</accession>
<feature type="region of interest" description="Disordered" evidence="1">
    <location>
        <begin position="1"/>
        <end position="21"/>
    </location>
</feature>
<name>A0A4P8XSH6_KITAU</name>
<proteinExistence type="predicted"/>
<feature type="compositionally biased region" description="Polar residues" evidence="1">
    <location>
        <begin position="1"/>
        <end position="13"/>
    </location>
</feature>
<sequence length="462" mass="50172">MRSDTWNSPSASPGRNRHPLATLRTKAGYTHGEYAQLIAVTHAELGFGHMAARREKVSRWEAGRAVPERTAQLAIAHIHAVPQEEVLRLDWPDWLHLANGDTRQLELPWTRAAVPEAILDAVAGRKQFQQEYLLATGWSARSLVKNWLDAVTEEVSLAPTVPLHGTAGRTPPGSDALSGGLVEACTRLRTLHRFAAKFSAGWLAPATELELRNLADHFLASPDALHTGRDVLILAAEGLSVCGFIARVQGEHVNAQRYYVAALRCATAAADPQVAAAVVTMHAGQYLDLEMHEEAAELLAAVRELFRRHPDQMTDPSLQALLYAQTARIHAQRGDDMGRVRAMAVGRRILSTTSPSGMPILPLRSESWLSCIDGVSLLDMDQPDRAIRHFDPVLTRQGPGLNLPPVVRALYLLRAAEAQIAVGDVTAGAESEARASALLGGVQAAAAERVRGALRAARHERK</sequence>
<evidence type="ECO:0000256" key="1">
    <source>
        <dbReference type="SAM" id="MobiDB-lite"/>
    </source>
</evidence>
<dbReference type="AlphaFoldDB" id="A0A4P8XSH6"/>
<dbReference type="SUPFAM" id="SSF48452">
    <property type="entry name" value="TPR-like"/>
    <property type="match status" value="1"/>
</dbReference>
<dbReference type="InterPro" id="IPR011990">
    <property type="entry name" value="TPR-like_helical_dom_sf"/>
</dbReference>
<organism evidence="2">
    <name type="scientific">Kitasatospora aureofaciens</name>
    <name type="common">Streptomyces aureofaciens</name>
    <dbReference type="NCBI Taxonomy" id="1894"/>
    <lineage>
        <taxon>Bacteria</taxon>
        <taxon>Bacillati</taxon>
        <taxon>Actinomycetota</taxon>
        <taxon>Actinomycetes</taxon>
        <taxon>Kitasatosporales</taxon>
        <taxon>Streptomycetaceae</taxon>
        <taxon>Kitasatospora</taxon>
    </lineage>
</organism>